<reference evidence="2 3" key="1">
    <citation type="journal article" date="2024" name="Microbiol. Resour. Announc.">
        <title>Genome annotations for the ascomycete fungi Trichoderma harzianum, Trichoderma aggressivum, and Purpureocillium lilacinum.</title>
        <authorList>
            <person name="Beijen E.P.W."/>
            <person name="Ohm R.A."/>
        </authorList>
    </citation>
    <scope>NUCLEOTIDE SEQUENCE [LARGE SCALE GENOMIC DNA]</scope>
    <source>
        <strain evidence="2 3">CBS 150709</strain>
    </source>
</reference>
<gene>
    <name evidence="2" type="ORF">Purlil1_6204</name>
</gene>
<dbReference type="Proteomes" id="UP001287286">
    <property type="component" value="Unassembled WGS sequence"/>
</dbReference>
<keyword evidence="3" id="KW-1185">Reference proteome</keyword>
<evidence type="ECO:0000313" key="2">
    <source>
        <dbReference type="EMBL" id="KAK4089635.1"/>
    </source>
</evidence>
<evidence type="ECO:0000256" key="1">
    <source>
        <dbReference type="SAM" id="MobiDB-lite"/>
    </source>
</evidence>
<feature type="region of interest" description="Disordered" evidence="1">
    <location>
        <begin position="131"/>
        <end position="152"/>
    </location>
</feature>
<organism evidence="2 3">
    <name type="scientific">Purpureocillium lilacinum</name>
    <name type="common">Paecilomyces lilacinus</name>
    <dbReference type="NCBI Taxonomy" id="33203"/>
    <lineage>
        <taxon>Eukaryota</taxon>
        <taxon>Fungi</taxon>
        <taxon>Dikarya</taxon>
        <taxon>Ascomycota</taxon>
        <taxon>Pezizomycotina</taxon>
        <taxon>Sordariomycetes</taxon>
        <taxon>Hypocreomycetidae</taxon>
        <taxon>Hypocreales</taxon>
        <taxon>Ophiocordycipitaceae</taxon>
        <taxon>Purpureocillium</taxon>
    </lineage>
</organism>
<name>A0ABR0C0A7_PURLI</name>
<protein>
    <submittedName>
        <fullName evidence="2">Uncharacterized protein</fullName>
    </submittedName>
</protein>
<evidence type="ECO:0000313" key="3">
    <source>
        <dbReference type="Proteomes" id="UP001287286"/>
    </source>
</evidence>
<dbReference type="EMBL" id="JAWRVI010000019">
    <property type="protein sequence ID" value="KAK4089635.1"/>
    <property type="molecule type" value="Genomic_DNA"/>
</dbReference>
<sequence>MFEQTYLRPAGSERLLCARLCRSLVSRDGASMIKPQRSYESGRRKTRKWITYKACDRVRSDLPRQRLVMVTTPSPHVGDSICDDGCRLDSHWSDGLTTRQYRDALTSVLRLADTIACPSWAMRRGVSLSPDLRQFTSSRPPRHPARPLPSKTRDRVNELKNYPNRSWKRKSRCACLVALSGLSLRLCAIPDDLTSETRQG</sequence>
<proteinExistence type="predicted"/>
<comment type="caution">
    <text evidence="2">The sequence shown here is derived from an EMBL/GenBank/DDBJ whole genome shotgun (WGS) entry which is preliminary data.</text>
</comment>
<accession>A0ABR0C0A7</accession>